<comment type="caution">
    <text evidence="1">The sequence shown here is derived from an EMBL/GenBank/DDBJ whole genome shotgun (WGS) entry which is preliminary data.</text>
</comment>
<organism evidence="1 2">
    <name type="scientific">Bradyrhizobium lablabi</name>
    <dbReference type="NCBI Taxonomy" id="722472"/>
    <lineage>
        <taxon>Bacteria</taxon>
        <taxon>Pseudomonadati</taxon>
        <taxon>Pseudomonadota</taxon>
        <taxon>Alphaproteobacteria</taxon>
        <taxon>Hyphomicrobiales</taxon>
        <taxon>Nitrobacteraceae</taxon>
        <taxon>Bradyrhizobium</taxon>
    </lineage>
</organism>
<evidence type="ECO:0000313" key="2">
    <source>
        <dbReference type="Proteomes" id="UP000051660"/>
    </source>
</evidence>
<dbReference type="EMBL" id="LLYB01000111">
    <property type="protein sequence ID" value="KRR18086.1"/>
    <property type="molecule type" value="Genomic_DNA"/>
</dbReference>
<sequence length="81" mass="9363">MFKCYLTEWRAGQGYMRPRRAISAGQRYLGSFIGGAELDPWLAWMRLVWQETSDNESARGELDRALSTLADWRRNQPGNPV</sequence>
<gene>
    <name evidence="1" type="ORF">CQ14_41350</name>
</gene>
<dbReference type="Proteomes" id="UP000051660">
    <property type="component" value="Unassembled WGS sequence"/>
</dbReference>
<name>A0A0R3MMJ8_9BRAD</name>
<evidence type="ECO:0000313" key="1">
    <source>
        <dbReference type="EMBL" id="KRR18086.1"/>
    </source>
</evidence>
<reference evidence="1 2" key="1">
    <citation type="submission" date="2014-03" db="EMBL/GenBank/DDBJ databases">
        <title>Bradyrhizobium valentinum sp. nov., isolated from effective nodules of Lupinus mariae-josephae, a lupine endemic of basic-lime soils in Eastern Spain.</title>
        <authorList>
            <person name="Duran D."/>
            <person name="Rey L."/>
            <person name="Navarro A."/>
            <person name="Busquets A."/>
            <person name="Imperial J."/>
            <person name="Ruiz-Argueso T."/>
        </authorList>
    </citation>
    <scope>NUCLEOTIDE SEQUENCE [LARGE SCALE GENOMIC DNA]</scope>
    <source>
        <strain evidence="1 2">CCBAU 23086</strain>
    </source>
</reference>
<proteinExistence type="predicted"/>
<accession>A0A0R3MMJ8</accession>
<dbReference type="AlphaFoldDB" id="A0A0R3MMJ8"/>
<protein>
    <submittedName>
        <fullName evidence="1">Uncharacterized protein</fullName>
    </submittedName>
</protein>